<gene>
    <name evidence="1" type="ORF">SPIRO4BDMA_50667</name>
</gene>
<dbReference type="EMBL" id="FWDO01000005">
    <property type="protein sequence ID" value="SLM19152.1"/>
    <property type="molecule type" value="Genomic_DNA"/>
</dbReference>
<dbReference type="InterPro" id="IPR011989">
    <property type="entry name" value="ARM-like"/>
</dbReference>
<evidence type="ECO:0008006" key="2">
    <source>
        <dbReference type="Google" id="ProtNLM"/>
    </source>
</evidence>
<protein>
    <recommendedName>
        <fullName evidence="2">HEAT repeat domain-containing protein</fullName>
    </recommendedName>
</protein>
<dbReference type="AlphaFoldDB" id="A0A3P3XS74"/>
<dbReference type="SUPFAM" id="SSF48371">
    <property type="entry name" value="ARM repeat"/>
    <property type="match status" value="1"/>
</dbReference>
<organism evidence="1">
    <name type="scientific">uncultured spirochete</name>
    <dbReference type="NCBI Taxonomy" id="156406"/>
    <lineage>
        <taxon>Bacteria</taxon>
        <taxon>Pseudomonadati</taxon>
        <taxon>Spirochaetota</taxon>
        <taxon>Spirochaetia</taxon>
        <taxon>Spirochaetales</taxon>
        <taxon>environmental samples</taxon>
    </lineage>
</organism>
<proteinExistence type="predicted"/>
<dbReference type="Gene3D" id="1.25.10.10">
    <property type="entry name" value="Leucine-rich Repeat Variant"/>
    <property type="match status" value="1"/>
</dbReference>
<name>A0A3P3XS74_9SPIR</name>
<reference evidence="1" key="1">
    <citation type="submission" date="2017-02" db="EMBL/GenBank/DDBJ databases">
        <authorList>
            <person name="Regsiter A."/>
            <person name="William W."/>
        </authorList>
    </citation>
    <scope>NUCLEOTIDE SEQUENCE</scope>
    <source>
        <strain evidence="1">BdmA 4</strain>
    </source>
</reference>
<accession>A0A3P3XS74</accession>
<sequence length="192" mass="22376">MRVFSFEKLASPDTKEKYGFVRELLNTGKERPRDLYPYLPQIVTLLDSENNIIQWAGIDLLGLLITVDRDQGIPPLLPRLYRCLNTGKMITANHAVWALFEIAKAESDSQNEILEQILRTQEYQYDTQECKNIVYGNIIKGARALYPGIRDESTKKKIYDFIEAQTSNSRNSTKKKAEEFIKKYAHFEYNWE</sequence>
<evidence type="ECO:0000313" key="1">
    <source>
        <dbReference type="EMBL" id="SLM19152.1"/>
    </source>
</evidence>
<dbReference type="InterPro" id="IPR016024">
    <property type="entry name" value="ARM-type_fold"/>
</dbReference>